<dbReference type="InterPro" id="IPR039920">
    <property type="entry name" value="MMS19"/>
</dbReference>
<dbReference type="GO" id="GO:0051604">
    <property type="term" value="P:protein maturation"/>
    <property type="evidence" value="ECO:0007669"/>
    <property type="project" value="UniProtKB-UniRule"/>
</dbReference>
<evidence type="ECO:0000259" key="6">
    <source>
        <dbReference type="Pfam" id="PF12460"/>
    </source>
</evidence>
<dbReference type="AlphaFoldDB" id="A0A7S2T7E6"/>
<evidence type="ECO:0000256" key="4">
    <source>
        <dbReference type="ARBA" id="ARBA00023242"/>
    </source>
</evidence>
<keyword evidence="5" id="KW-0227">DNA damage</keyword>
<comment type="function">
    <text evidence="5">Key component of the cytosolic iron-sulfur protein assembly (CIA) complex, a multiprotein complex that mediates the incorporation of iron-sulfur cluster into apoproteins specifically involved in DNA metabolism and genomic integrity. In the CIA complex, MMS19 acts as an adapter between early-acting CIA components and a subset of cellular target iron-sulfur proteins.</text>
</comment>
<evidence type="ECO:0000259" key="7">
    <source>
        <dbReference type="Pfam" id="PF14500"/>
    </source>
</evidence>
<comment type="similarity">
    <text evidence="2 5">Belongs to the MET18/MMS19 family.</text>
</comment>
<evidence type="ECO:0000256" key="1">
    <source>
        <dbReference type="ARBA" id="ARBA00004123"/>
    </source>
</evidence>
<dbReference type="PANTHER" id="PTHR12891:SF0">
    <property type="entry name" value="MMS19 NUCLEOTIDE EXCISION REPAIR PROTEIN HOMOLOG"/>
    <property type="match status" value="1"/>
</dbReference>
<keyword evidence="3" id="KW-0677">Repeat</keyword>
<dbReference type="InterPro" id="IPR011989">
    <property type="entry name" value="ARM-like"/>
</dbReference>
<dbReference type="Pfam" id="PF14500">
    <property type="entry name" value="MMS19_N"/>
    <property type="match status" value="1"/>
</dbReference>
<evidence type="ECO:0000256" key="5">
    <source>
        <dbReference type="RuleBase" id="RU367072"/>
    </source>
</evidence>
<dbReference type="InterPro" id="IPR016024">
    <property type="entry name" value="ARM-type_fold"/>
</dbReference>
<dbReference type="GO" id="GO:0005634">
    <property type="term" value="C:nucleus"/>
    <property type="evidence" value="ECO:0007669"/>
    <property type="project" value="UniProtKB-SubCell"/>
</dbReference>
<dbReference type="Gene3D" id="1.25.10.10">
    <property type="entry name" value="Leucine-rich Repeat Variant"/>
    <property type="match status" value="1"/>
</dbReference>
<comment type="subcellular location">
    <subcellularLocation>
        <location evidence="1 5">Nucleus</location>
    </subcellularLocation>
</comment>
<dbReference type="InterPro" id="IPR024687">
    <property type="entry name" value="MMS19_C"/>
</dbReference>
<dbReference type="Pfam" id="PF12460">
    <property type="entry name" value="MMS19_C"/>
    <property type="match status" value="1"/>
</dbReference>
<feature type="domain" description="MMS19 C-terminal" evidence="6">
    <location>
        <begin position="817"/>
        <end position="1106"/>
    </location>
</feature>
<keyword evidence="4 5" id="KW-0539">Nucleus</keyword>
<evidence type="ECO:0000256" key="2">
    <source>
        <dbReference type="ARBA" id="ARBA00009340"/>
    </source>
</evidence>
<keyword evidence="5" id="KW-0234">DNA repair</keyword>
<dbReference type="GO" id="GO:0016226">
    <property type="term" value="P:iron-sulfur cluster assembly"/>
    <property type="evidence" value="ECO:0007669"/>
    <property type="project" value="UniProtKB-UniRule"/>
</dbReference>
<sequence>MGAESGLAERLLALGDARDEDEVDREQRRLEVAKDASDLVLQGRLSLLHLVAMKQTKHLLTSDSKLARTEGTLLLAEVVKGTLTVLTKHEVDHVLAFFCERLKDWHTLTATLSGCRALLGNTEGTGGSGGIKKMAAGSAGTLSVSEGTRLTRENAKLLARSLFEHVDVQSHSQPNRQLCFEIVDALLREPYDEAVLELAAAGPVASPPDSSGSRDVAGEDLLEVLVRFLDGEKDPRCLLLAFGSIERAVGLLRGKGGRELDLAVVRNAAALADVLSCYFPLSFSPPKDAAKTVTREDLLEALFSCYCSTPSLFPHLIQLLEDRFPSPKSETKVEGLRLLGYFLEKFAGDLRADYEEHDEKKQELEALVDQAWDLLRAQISQRQDTASTVADASCDVASRALEALGKLADLLGPCSLKVVDLAFEDAEVVAALAACASGPSGSEDPPHRPKSKTMAHCRALEVLSTVAGSSVLAFAEVLRRTREAVDVLQGLDREPILAVHFVFKMTLALGGLERDASTEGMEEFRVELPDLCRALLRLLPRVGMDAEDDFRTASECLGALENCCALRGDWIGKEVVEEVVMGLVEFSLSPGGAATEDHGVRVALVVSRVHRVHRDADLVDRVIRRTLEALAAGGEWEGDRALLMLAVIAEERCELSTDIAFKLTHRAVLDWGHGSGPCSRVTSSILTKIGTNIMPHLYKCTCDHRESGGTLKPVSKIVQNLIRLLERALAAGHGEEEGVLRNILCSLSYTTMLCTEEMRAEYAAEAVGLLASGEEALVVGEISTSRPAAAAAAAAEEDAPLLSLNPASEVAGEARHLVAAAVLTPLGVPLPQGEAEDVLHALLGGALGAGTDVAAGEISVALAGRVNGLGSSQVEEIVVPLVTEVLLSHVRSCESGEGVSSGLTALAWIARALAMRKHKATDAVLDEMFSVLCDPENNGQALSLGRTFSAVISTEHDALVDTWGWTAKLLWRQKLFVSLSSRLFARLEQNKGEPDTLAGLHQVFSHLVKSVHFSVLKPSAKEVVRHLVASVPLLLSRDQAQAAGALAANLETLKTALADDAMRGVVEDEVGEAVAALVAASGAGRHNGGRSSALLRRRALECIALLVRLPHHVLYPFFHEVRKQLDRCLDDDKREVRSVAGSTMRAWRTL</sequence>
<organism evidence="8">
    <name type="scientific">Chloropicon roscoffensis</name>
    <dbReference type="NCBI Taxonomy" id="1461544"/>
    <lineage>
        <taxon>Eukaryota</taxon>
        <taxon>Viridiplantae</taxon>
        <taxon>Chlorophyta</taxon>
        <taxon>Chloropicophyceae</taxon>
        <taxon>Chloropicales</taxon>
        <taxon>Chloropicaceae</taxon>
        <taxon>Chloropicon</taxon>
    </lineage>
</organism>
<dbReference type="GO" id="GO:0097361">
    <property type="term" value="C:cytosolic [4Fe-4S] assembly targeting complex"/>
    <property type="evidence" value="ECO:0007669"/>
    <property type="project" value="UniProtKB-UniRule"/>
</dbReference>
<evidence type="ECO:0000256" key="3">
    <source>
        <dbReference type="ARBA" id="ARBA00022737"/>
    </source>
</evidence>
<proteinExistence type="inferred from homology"/>
<dbReference type="InterPro" id="IPR029240">
    <property type="entry name" value="MMS19_N"/>
</dbReference>
<dbReference type="SUPFAM" id="SSF48371">
    <property type="entry name" value="ARM repeat"/>
    <property type="match status" value="1"/>
</dbReference>
<reference evidence="8" key="1">
    <citation type="submission" date="2021-01" db="EMBL/GenBank/DDBJ databases">
        <authorList>
            <person name="Corre E."/>
            <person name="Pelletier E."/>
            <person name="Niang G."/>
            <person name="Scheremetjew M."/>
            <person name="Finn R."/>
            <person name="Kale V."/>
            <person name="Holt S."/>
            <person name="Cochrane G."/>
            <person name="Meng A."/>
            <person name="Brown T."/>
            <person name="Cohen L."/>
        </authorList>
    </citation>
    <scope>NUCLEOTIDE SEQUENCE</scope>
    <source>
        <strain evidence="8">RCC2335</strain>
    </source>
</reference>
<gene>
    <name evidence="8" type="ORF">CROS1312_LOCUS337</name>
</gene>
<feature type="domain" description="MMS19 N-terminal" evidence="7">
    <location>
        <begin position="56"/>
        <end position="349"/>
    </location>
</feature>
<accession>A0A7S2T7E6</accession>
<evidence type="ECO:0000313" key="8">
    <source>
        <dbReference type="EMBL" id="CAD9721071.1"/>
    </source>
</evidence>
<dbReference type="GO" id="GO:0006281">
    <property type="term" value="P:DNA repair"/>
    <property type="evidence" value="ECO:0007669"/>
    <property type="project" value="UniProtKB-UniRule"/>
</dbReference>
<dbReference type="EMBL" id="HBHM01000444">
    <property type="protein sequence ID" value="CAD9721071.1"/>
    <property type="molecule type" value="Transcribed_RNA"/>
</dbReference>
<protein>
    <recommendedName>
        <fullName evidence="5">MMS19 nucleotide excision repair protein</fullName>
    </recommendedName>
</protein>
<name>A0A7S2T7E6_9CHLO</name>
<dbReference type="PANTHER" id="PTHR12891">
    <property type="entry name" value="DNA REPAIR/TRANSCRIPTION PROTEIN MET18/MMS19"/>
    <property type="match status" value="1"/>
</dbReference>